<dbReference type="SUPFAM" id="SSF81383">
    <property type="entry name" value="F-box domain"/>
    <property type="match status" value="1"/>
</dbReference>
<evidence type="ECO:0000313" key="2">
    <source>
        <dbReference type="Proteomes" id="UP001215280"/>
    </source>
</evidence>
<evidence type="ECO:0008006" key="3">
    <source>
        <dbReference type="Google" id="ProtNLM"/>
    </source>
</evidence>
<organism evidence="1 2">
    <name type="scientific">Mycena maculata</name>
    <dbReference type="NCBI Taxonomy" id="230809"/>
    <lineage>
        <taxon>Eukaryota</taxon>
        <taxon>Fungi</taxon>
        <taxon>Dikarya</taxon>
        <taxon>Basidiomycota</taxon>
        <taxon>Agaricomycotina</taxon>
        <taxon>Agaricomycetes</taxon>
        <taxon>Agaricomycetidae</taxon>
        <taxon>Agaricales</taxon>
        <taxon>Marasmiineae</taxon>
        <taxon>Mycenaceae</taxon>
        <taxon>Mycena</taxon>
    </lineage>
</organism>
<keyword evidence="2" id="KW-1185">Reference proteome</keyword>
<dbReference type="AlphaFoldDB" id="A0AAD7IHT9"/>
<accession>A0AAD7IHT9</accession>
<sequence>MRSALYDLHDDVLIYLFSLLDLPGILVLRQTCTRMQKISELRIVWTNACNHHILRRHYPFPEVAIEDLSVSDLEKYTRHAYRLASRWRSCASQPPSVFCEFDATNGTPVSELRFVPGHNGNWLLAASKGIWSILSLWELSDTGSPPVKRFEWSRRGVLVHGFVLNDDKACDAALAVSITQTGNSHVEIMSLREDVGFRSICTIYSPLNPVHFHGDRLILSDPIDVAVVMNWRTGASAILQRPQDASQSAISINDRCIQVVASVEGILVVRARTLTLFRNPPLTLDTPIVHAPIAVHSFGWVDGVAVTTIVGPSRASSTPPPLSILIRPEPDDPWAPDDAHVLDLYVLHPAVEPHGALPYAFPPAHAARVPSARGSLHCSTLRLGPHGTAVWIEPHDRAAAGLLHAMQDDTHAPVARQNERLVGAAFPGPLFPVSGTSHEYDYNKPLAVLGTTLRANELNNWKALDYDEVQGLVAVASTRGRITVLELVGPLDGR</sequence>
<reference evidence="1" key="1">
    <citation type="submission" date="2023-03" db="EMBL/GenBank/DDBJ databases">
        <title>Massive genome expansion in bonnet fungi (Mycena s.s.) driven by repeated elements and novel gene families across ecological guilds.</title>
        <authorList>
            <consortium name="Lawrence Berkeley National Laboratory"/>
            <person name="Harder C.B."/>
            <person name="Miyauchi S."/>
            <person name="Viragh M."/>
            <person name="Kuo A."/>
            <person name="Thoen E."/>
            <person name="Andreopoulos B."/>
            <person name="Lu D."/>
            <person name="Skrede I."/>
            <person name="Drula E."/>
            <person name="Henrissat B."/>
            <person name="Morin E."/>
            <person name="Kohler A."/>
            <person name="Barry K."/>
            <person name="LaButti K."/>
            <person name="Morin E."/>
            <person name="Salamov A."/>
            <person name="Lipzen A."/>
            <person name="Mereny Z."/>
            <person name="Hegedus B."/>
            <person name="Baldrian P."/>
            <person name="Stursova M."/>
            <person name="Weitz H."/>
            <person name="Taylor A."/>
            <person name="Grigoriev I.V."/>
            <person name="Nagy L.G."/>
            <person name="Martin F."/>
            <person name="Kauserud H."/>
        </authorList>
    </citation>
    <scope>NUCLEOTIDE SEQUENCE</scope>
    <source>
        <strain evidence="1">CBHHK188m</strain>
    </source>
</reference>
<protein>
    <recommendedName>
        <fullName evidence="3">F-box domain-containing protein</fullName>
    </recommendedName>
</protein>
<dbReference type="Proteomes" id="UP001215280">
    <property type="component" value="Unassembled WGS sequence"/>
</dbReference>
<dbReference type="EMBL" id="JARJLG010000112">
    <property type="protein sequence ID" value="KAJ7743457.1"/>
    <property type="molecule type" value="Genomic_DNA"/>
</dbReference>
<gene>
    <name evidence="1" type="ORF">DFH07DRAFT_35885</name>
</gene>
<dbReference type="InterPro" id="IPR036047">
    <property type="entry name" value="F-box-like_dom_sf"/>
</dbReference>
<comment type="caution">
    <text evidence="1">The sequence shown here is derived from an EMBL/GenBank/DDBJ whole genome shotgun (WGS) entry which is preliminary data.</text>
</comment>
<proteinExistence type="predicted"/>
<name>A0AAD7IHT9_9AGAR</name>
<evidence type="ECO:0000313" key="1">
    <source>
        <dbReference type="EMBL" id="KAJ7743457.1"/>
    </source>
</evidence>
<dbReference type="Gene3D" id="1.20.1280.50">
    <property type="match status" value="1"/>
</dbReference>